<sequence length="65" mass="7603">MTLVAKKKALIQWISSVKDPDIINQIFEYKAIKNQSFKEELKDAISSQQLKEETTAYIKSLDWKK</sequence>
<reference evidence="1 2" key="1">
    <citation type="journal article" date="2015" name="Int. J. Syst. Evol. Microbiol.">
        <title>Winogradskyella litoriviva sp. nov., isolated from coastal seawater.</title>
        <authorList>
            <person name="Nedashkovskaya O.I."/>
            <person name="Kukhlevskiy A.D."/>
            <person name="Zhukova N.V."/>
            <person name="Kim S.J."/>
            <person name="Rhee S.K."/>
            <person name="Mikhailov V.V."/>
        </authorList>
    </citation>
    <scope>NUCLEOTIDE SEQUENCE [LARGE SCALE GENOMIC DNA]</scope>
    <source>
        <strain evidence="1 2">KMM6491</strain>
    </source>
</reference>
<gene>
    <name evidence="1" type="ORF">HNV10_03445</name>
</gene>
<evidence type="ECO:0000313" key="2">
    <source>
        <dbReference type="Proteomes" id="UP000805085"/>
    </source>
</evidence>
<keyword evidence="2" id="KW-1185">Reference proteome</keyword>
<name>A0ABX2E1E0_9FLAO</name>
<organism evidence="1 2">
    <name type="scientific">Winogradskyella litoriviva</name>
    <dbReference type="NCBI Taxonomy" id="1220182"/>
    <lineage>
        <taxon>Bacteria</taxon>
        <taxon>Pseudomonadati</taxon>
        <taxon>Bacteroidota</taxon>
        <taxon>Flavobacteriia</taxon>
        <taxon>Flavobacteriales</taxon>
        <taxon>Flavobacteriaceae</taxon>
        <taxon>Winogradskyella</taxon>
    </lineage>
</organism>
<comment type="caution">
    <text evidence="1">The sequence shown here is derived from an EMBL/GenBank/DDBJ whole genome shotgun (WGS) entry which is preliminary data.</text>
</comment>
<evidence type="ECO:0000313" key="1">
    <source>
        <dbReference type="EMBL" id="NRD22280.1"/>
    </source>
</evidence>
<protein>
    <submittedName>
        <fullName evidence="1">Uncharacterized protein</fullName>
    </submittedName>
</protein>
<proteinExistence type="predicted"/>
<dbReference type="RefSeq" id="WP_173279341.1">
    <property type="nucleotide sequence ID" value="NZ_JABRWQ010000001.1"/>
</dbReference>
<accession>A0ABX2E1E0</accession>
<dbReference type="Proteomes" id="UP000805085">
    <property type="component" value="Unassembled WGS sequence"/>
</dbReference>
<dbReference type="EMBL" id="JABRWQ010000001">
    <property type="protein sequence ID" value="NRD22280.1"/>
    <property type="molecule type" value="Genomic_DNA"/>
</dbReference>